<accession>A0A0F7IDL4</accession>
<organism evidence="1 2">
    <name type="scientific">Geoglobus ahangari</name>
    <dbReference type="NCBI Taxonomy" id="113653"/>
    <lineage>
        <taxon>Archaea</taxon>
        <taxon>Methanobacteriati</taxon>
        <taxon>Methanobacteriota</taxon>
        <taxon>Archaeoglobi</taxon>
        <taxon>Archaeoglobales</taxon>
        <taxon>Archaeoglobaceae</taxon>
        <taxon>Geoglobus</taxon>
    </lineage>
</organism>
<dbReference type="PATRIC" id="fig|113653.22.peg.2019"/>
<dbReference type="AlphaFoldDB" id="A0A0F7IDL4"/>
<dbReference type="HOGENOM" id="CLU_196450_0_0_2"/>
<dbReference type="STRING" id="113653.GAH_02052"/>
<sequence>MQRIPCRVFKWENALNIMDIQTELADIKRILTEMSRKLDELLEEKEITAMMKLSEVSLKDFLDDEPDIYSIKDVKVRYR</sequence>
<name>A0A0F7IDL4_9EURY</name>
<dbReference type="RefSeq" id="WP_245604027.1">
    <property type="nucleotide sequence ID" value="NZ_CP011267.1"/>
</dbReference>
<dbReference type="EMBL" id="CP011267">
    <property type="protein sequence ID" value="AKG90679.1"/>
    <property type="molecule type" value="Genomic_DNA"/>
</dbReference>
<evidence type="ECO:0000313" key="2">
    <source>
        <dbReference type="Proteomes" id="UP000034723"/>
    </source>
</evidence>
<dbReference type="InParanoid" id="A0A0F7IDL4"/>
<evidence type="ECO:0000313" key="1">
    <source>
        <dbReference type="EMBL" id="AKG90679.1"/>
    </source>
</evidence>
<dbReference type="KEGG" id="gah:GAH_02052"/>
<dbReference type="Proteomes" id="UP000034723">
    <property type="component" value="Chromosome"/>
</dbReference>
<dbReference type="GeneID" id="24804615"/>
<keyword evidence="2" id="KW-1185">Reference proteome</keyword>
<protein>
    <submittedName>
        <fullName evidence="1">Uncharacterized protein</fullName>
    </submittedName>
</protein>
<gene>
    <name evidence="1" type="ORF">GAH_02052</name>
</gene>
<proteinExistence type="predicted"/>
<reference evidence="1 2" key="1">
    <citation type="submission" date="2015-04" db="EMBL/GenBank/DDBJ databases">
        <title>The complete genome sequence of the hyperthermophilic, obligate iron-reducing archaeon Geoglobus ahangari strain 234T.</title>
        <authorList>
            <person name="Manzella M.P."/>
            <person name="Holmes D.E."/>
            <person name="Rocheleau J.M."/>
            <person name="Chung A."/>
            <person name="Reguera G."/>
            <person name="Kashefi K."/>
        </authorList>
    </citation>
    <scope>NUCLEOTIDE SEQUENCE [LARGE SCALE GENOMIC DNA]</scope>
    <source>
        <strain evidence="1 2">234</strain>
    </source>
</reference>